<organism evidence="8 9">
    <name type="scientific">Massilia aerilata</name>
    <dbReference type="NCBI Taxonomy" id="453817"/>
    <lineage>
        <taxon>Bacteria</taxon>
        <taxon>Pseudomonadati</taxon>
        <taxon>Pseudomonadota</taxon>
        <taxon>Betaproteobacteria</taxon>
        <taxon>Burkholderiales</taxon>
        <taxon>Oxalobacteraceae</taxon>
        <taxon>Telluria group</taxon>
        <taxon>Massilia</taxon>
    </lineage>
</organism>
<dbReference type="Pfam" id="PF00067">
    <property type="entry name" value="p450"/>
    <property type="match status" value="1"/>
</dbReference>
<evidence type="ECO:0000256" key="3">
    <source>
        <dbReference type="ARBA" id="ARBA00022723"/>
    </source>
</evidence>
<keyword evidence="6 7" id="KW-0503">Monooxygenase</keyword>
<proteinExistence type="inferred from homology"/>
<dbReference type="PANTHER" id="PTHR24291">
    <property type="entry name" value="CYTOCHROME P450 FAMILY 4"/>
    <property type="match status" value="1"/>
</dbReference>
<comment type="caution">
    <text evidence="8">The sequence shown here is derived from an EMBL/GenBank/DDBJ whole genome shotgun (WGS) entry which is preliminary data.</text>
</comment>
<dbReference type="PRINTS" id="PR00463">
    <property type="entry name" value="EP450I"/>
</dbReference>
<name>A0ABW0S2R8_9BURK</name>
<dbReference type="SUPFAM" id="SSF48264">
    <property type="entry name" value="Cytochrome P450"/>
    <property type="match status" value="1"/>
</dbReference>
<keyword evidence="3 7" id="KW-0479">Metal-binding</keyword>
<dbReference type="Gene3D" id="1.10.630.10">
    <property type="entry name" value="Cytochrome P450"/>
    <property type="match status" value="1"/>
</dbReference>
<evidence type="ECO:0000256" key="6">
    <source>
        <dbReference type="ARBA" id="ARBA00023033"/>
    </source>
</evidence>
<dbReference type="InterPro" id="IPR017972">
    <property type="entry name" value="Cyt_P450_CS"/>
</dbReference>
<gene>
    <name evidence="8" type="ORF">ACFPO9_22240</name>
</gene>
<dbReference type="InterPro" id="IPR050196">
    <property type="entry name" value="Cytochrome_P450_Monoox"/>
</dbReference>
<dbReference type="InterPro" id="IPR001128">
    <property type="entry name" value="Cyt_P450"/>
</dbReference>
<dbReference type="PANTHER" id="PTHR24291:SF50">
    <property type="entry name" value="BIFUNCTIONAL ALBAFLAVENONE MONOOXYGENASE_TERPENE SYNTHASE"/>
    <property type="match status" value="1"/>
</dbReference>
<keyword evidence="9" id="KW-1185">Reference proteome</keyword>
<evidence type="ECO:0000313" key="8">
    <source>
        <dbReference type="EMBL" id="MFC5551248.1"/>
    </source>
</evidence>
<reference evidence="9" key="1">
    <citation type="journal article" date="2019" name="Int. J. Syst. Evol. Microbiol.">
        <title>The Global Catalogue of Microorganisms (GCM) 10K type strain sequencing project: providing services to taxonomists for standard genome sequencing and annotation.</title>
        <authorList>
            <consortium name="The Broad Institute Genomics Platform"/>
            <consortium name="The Broad Institute Genome Sequencing Center for Infectious Disease"/>
            <person name="Wu L."/>
            <person name="Ma J."/>
        </authorList>
    </citation>
    <scope>NUCLEOTIDE SEQUENCE [LARGE SCALE GENOMIC DNA]</scope>
    <source>
        <strain evidence="9">CGMCC 4.5798</strain>
    </source>
</reference>
<protein>
    <submittedName>
        <fullName evidence="8">Cytochrome P450</fullName>
    </submittedName>
</protein>
<sequence length="479" mass="52647">MTTIPRPPGPRDRAFGLRLLADMERDYLGFWRQAQRQYGDTVYMRHGWLQHYAFMHPDQVREALVDKARSFIRYEQHITVMRQLHGNSLLMSEGATWQRQRRTLQPAFSPKRFEAYAGQVTAAAAEAFGSLPADGATAIDAEHAMNMLAMDIILRTMFGSRIEADTARIEQAIRTLSAIGYAEMFLPFAIPAWAPLPRQGAKRRELRLLDRLVRSHIRERRALIDTGAGASEDLLGMLLTARDEEGDGAPLPDHEIRDQLMTIFLAGHETTATALAWAAWALAADPDMAARVAAEADGVLGARAPAMADLPRLPLLAAVVKETLRRYPPVPGVLMRRAAEEVRIGEWLLPKGSLVTIPFFIPQGDARWFAQPEGFDPGRFLGDAARELPRGAYIPFGAGPRVCIGNGFATMEMTLALAMLVQRFTLAPAPGQGIPEAKMQVTLRPARGLRLLLKARVPGPAQAAPAPSPAGLHACPFHG</sequence>
<keyword evidence="5 7" id="KW-0408">Iron</keyword>
<evidence type="ECO:0000256" key="7">
    <source>
        <dbReference type="RuleBase" id="RU000461"/>
    </source>
</evidence>
<evidence type="ECO:0000313" key="9">
    <source>
        <dbReference type="Proteomes" id="UP001596086"/>
    </source>
</evidence>
<evidence type="ECO:0000256" key="1">
    <source>
        <dbReference type="ARBA" id="ARBA00010617"/>
    </source>
</evidence>
<dbReference type="EMBL" id="JBHSMZ010000017">
    <property type="protein sequence ID" value="MFC5551248.1"/>
    <property type="molecule type" value="Genomic_DNA"/>
</dbReference>
<accession>A0ABW0S2R8</accession>
<dbReference type="InterPro" id="IPR002401">
    <property type="entry name" value="Cyt_P450_E_grp-I"/>
</dbReference>
<dbReference type="PRINTS" id="PR00385">
    <property type="entry name" value="P450"/>
</dbReference>
<dbReference type="PROSITE" id="PS00086">
    <property type="entry name" value="CYTOCHROME_P450"/>
    <property type="match status" value="1"/>
</dbReference>
<dbReference type="InterPro" id="IPR036396">
    <property type="entry name" value="Cyt_P450_sf"/>
</dbReference>
<evidence type="ECO:0000256" key="5">
    <source>
        <dbReference type="ARBA" id="ARBA00023004"/>
    </source>
</evidence>
<evidence type="ECO:0000256" key="2">
    <source>
        <dbReference type="ARBA" id="ARBA00022617"/>
    </source>
</evidence>
<dbReference type="RefSeq" id="WP_379775074.1">
    <property type="nucleotide sequence ID" value="NZ_JBHSMZ010000017.1"/>
</dbReference>
<keyword evidence="2 7" id="KW-0349">Heme</keyword>
<keyword evidence="4 7" id="KW-0560">Oxidoreductase</keyword>
<comment type="similarity">
    <text evidence="1 7">Belongs to the cytochrome P450 family.</text>
</comment>
<dbReference type="Proteomes" id="UP001596086">
    <property type="component" value="Unassembled WGS sequence"/>
</dbReference>
<evidence type="ECO:0000256" key="4">
    <source>
        <dbReference type="ARBA" id="ARBA00023002"/>
    </source>
</evidence>